<dbReference type="Pfam" id="PF05768">
    <property type="entry name" value="Glrx-like"/>
    <property type="match status" value="1"/>
</dbReference>
<dbReference type="RefSeq" id="WP_152662259.1">
    <property type="nucleotide sequence ID" value="NZ_CP036422.1"/>
</dbReference>
<organism evidence="1 2">
    <name type="scientific">Halioglobus maricola</name>
    <dbReference type="NCBI Taxonomy" id="2601894"/>
    <lineage>
        <taxon>Bacteria</taxon>
        <taxon>Pseudomonadati</taxon>
        <taxon>Pseudomonadota</taxon>
        <taxon>Gammaproteobacteria</taxon>
        <taxon>Cellvibrionales</taxon>
        <taxon>Halieaceae</taxon>
        <taxon>Halioglobus</taxon>
    </lineage>
</organism>
<dbReference type="AlphaFoldDB" id="A0A5P9NLM7"/>
<evidence type="ECO:0000313" key="1">
    <source>
        <dbReference type="EMBL" id="QFU76154.1"/>
    </source>
</evidence>
<dbReference type="EMBL" id="CP036422">
    <property type="protein sequence ID" value="QFU76154.1"/>
    <property type="molecule type" value="Genomic_DNA"/>
</dbReference>
<dbReference type="CDD" id="cd02976">
    <property type="entry name" value="NrdH"/>
    <property type="match status" value="1"/>
</dbReference>
<dbReference type="OrthoDB" id="8537427at2"/>
<protein>
    <submittedName>
        <fullName evidence="1">Glutaredoxin family protein</fullName>
    </submittedName>
</protein>
<evidence type="ECO:0000313" key="2">
    <source>
        <dbReference type="Proteomes" id="UP000326287"/>
    </source>
</evidence>
<gene>
    <name evidence="1" type="ORF">EY643_11045</name>
</gene>
<dbReference type="InterPro" id="IPR008554">
    <property type="entry name" value="Glutaredoxin-like"/>
</dbReference>
<proteinExistence type="predicted"/>
<sequence>MVTLFGTSACHLCELAEALLAQRGMAFEHVDISESDELFERYGTTIPVLRREDGAELNWPFDQEMLAAFLKP</sequence>
<dbReference type="KEGG" id="halc:EY643_11045"/>
<reference evidence="1 2" key="1">
    <citation type="submission" date="2019-02" db="EMBL/GenBank/DDBJ databases">
        <authorList>
            <person name="Li S.-H."/>
        </authorList>
    </citation>
    <scope>NUCLEOTIDE SEQUENCE [LARGE SCALE GENOMIC DNA]</scope>
    <source>
        <strain evidence="1 2">IMCC14385</strain>
    </source>
</reference>
<keyword evidence="2" id="KW-1185">Reference proteome</keyword>
<name>A0A5P9NLM7_9GAMM</name>
<dbReference type="Proteomes" id="UP000326287">
    <property type="component" value="Chromosome"/>
</dbReference>
<accession>A0A5P9NLM7</accession>
<dbReference type="Gene3D" id="3.40.30.10">
    <property type="entry name" value="Glutaredoxin"/>
    <property type="match status" value="1"/>
</dbReference>
<dbReference type="SUPFAM" id="SSF52833">
    <property type="entry name" value="Thioredoxin-like"/>
    <property type="match status" value="1"/>
</dbReference>
<dbReference type="InterPro" id="IPR036249">
    <property type="entry name" value="Thioredoxin-like_sf"/>
</dbReference>